<feature type="transmembrane region" description="Helical" evidence="10">
    <location>
        <begin position="109"/>
        <end position="134"/>
    </location>
</feature>
<dbReference type="PROSITE" id="PS51094">
    <property type="entry name" value="PTS_EIIA_TYPE_2"/>
    <property type="match status" value="1"/>
</dbReference>
<dbReference type="PROSITE" id="PS00372">
    <property type="entry name" value="PTS_EIIA_TYPE_2_HIS"/>
    <property type="match status" value="1"/>
</dbReference>
<evidence type="ECO:0000256" key="3">
    <source>
        <dbReference type="ARBA" id="ARBA00022449"/>
    </source>
</evidence>
<keyword evidence="3" id="KW-0050">Antiport</keyword>
<evidence type="ECO:0000256" key="2">
    <source>
        <dbReference type="ARBA" id="ARBA00022448"/>
    </source>
</evidence>
<dbReference type="Pfam" id="PF00359">
    <property type="entry name" value="PTS_EIIA_2"/>
    <property type="match status" value="1"/>
</dbReference>
<dbReference type="InterPro" id="IPR006153">
    <property type="entry name" value="Cation/H_exchanger_TM"/>
</dbReference>
<comment type="subcellular location">
    <subcellularLocation>
        <location evidence="1">Membrane</location>
        <topology evidence="1">Multi-pass membrane protein</topology>
    </subcellularLocation>
</comment>
<gene>
    <name evidence="12" type="ORF">TresaDRAFT_0656</name>
</gene>
<feature type="transmembrane region" description="Helical" evidence="10">
    <location>
        <begin position="305"/>
        <end position="325"/>
    </location>
</feature>
<feature type="transmembrane region" description="Helical" evidence="10">
    <location>
        <begin position="337"/>
        <end position="359"/>
    </location>
</feature>
<proteinExistence type="predicted"/>
<dbReference type="PANTHER" id="PTHR43562:SF3">
    <property type="entry name" value="SODIUM ION_PROTON EXCHANGER (EUROFUNG)"/>
    <property type="match status" value="1"/>
</dbReference>
<feature type="transmembrane region" description="Helical" evidence="10">
    <location>
        <begin position="150"/>
        <end position="168"/>
    </location>
</feature>
<dbReference type="AlphaFoldDB" id="H7ENA3"/>
<dbReference type="Gene3D" id="3.40.930.10">
    <property type="entry name" value="Mannitol-specific EII, Chain A"/>
    <property type="match status" value="1"/>
</dbReference>
<dbReference type="RefSeq" id="WP_002705951.1">
    <property type="nucleotide sequence ID" value="NZ_AGRW01000053.1"/>
</dbReference>
<evidence type="ECO:0000313" key="12">
    <source>
        <dbReference type="EMBL" id="EIC00831.1"/>
    </source>
</evidence>
<evidence type="ECO:0000256" key="9">
    <source>
        <dbReference type="ARBA" id="ARBA00023201"/>
    </source>
</evidence>
<dbReference type="eggNOG" id="COG0475">
    <property type="taxonomic scope" value="Bacteria"/>
</dbReference>
<name>H7ENA3_9SPIR</name>
<keyword evidence="8 10" id="KW-0472">Membrane</keyword>
<accession>H7ENA3</accession>
<evidence type="ECO:0000256" key="6">
    <source>
        <dbReference type="ARBA" id="ARBA00023053"/>
    </source>
</evidence>
<dbReference type="GO" id="GO:0016020">
    <property type="term" value="C:membrane"/>
    <property type="evidence" value="ECO:0007669"/>
    <property type="project" value="UniProtKB-SubCell"/>
</dbReference>
<dbReference type="Proteomes" id="UP000003571">
    <property type="component" value="Unassembled WGS sequence"/>
</dbReference>
<sequence>MEENITEVITNLVFQMAVIIFAVRVFGKLAAKVGIPSVLGELIAGIVIGPFALGGIPFPGFPHGLFGVENSIAGAVSPELYAFGQIASIILLFSSGLETDLSLFLKYSVSGGIIGLGGVVVSFIFGDICALWILPMLGADCSGFMDIKCLFFGIMSTATSVGITARILSDKKKMDSPEGVTILASAVFDDVLGIVLLAIVMGIVAALGTGGTLSGGKIGLIALKAFGVWLVATVVFIAISKKIAKFVRLFGGTYDFSIAALGVAFLLAGFFEKQSIAMIIGAYTTGLALSGTDIAPVIEERIHGLYKFFVPLFFAVTGMSVDVSHLFTRDVLVCGGIYTVVAVVSKLIGCGGPALALGFNIKGGFRIGAGMIPRGEVALIIAGIGLAAKGPDGLPIIGPELFNVVILMTLVTTLIAPPILNISLSIKGRGTKKEVSLSESQQFIWDFKDFEIARLVLDSFIRDLRAESFYVQTMNMDEGLTHARKENISISIQQDGSVLTIEAAQADMGFVKGEIYEVMLRLNKSLATLGSLRNTDKLQYGFASPENRVEKLAYKILDEKCISCSLKGNTKQEIIEELSAMLSNSGCVTDGKLLVADMKARDEAMSTGIGKGIAIPHARTDGVSEICVAIGIKKDGIDFGSLDGLPSRIFVMIASPASKSGPQMRVMAALTGALSKDDVRSGILAAETPAQVMEQLKGACR</sequence>
<evidence type="ECO:0000256" key="1">
    <source>
        <dbReference type="ARBA" id="ARBA00004141"/>
    </source>
</evidence>
<dbReference type="OrthoDB" id="9793589at2"/>
<dbReference type="EMBL" id="AGRW01000053">
    <property type="protein sequence ID" value="EIC00831.1"/>
    <property type="molecule type" value="Genomic_DNA"/>
</dbReference>
<feature type="domain" description="PTS EIIA type-2" evidence="11">
    <location>
        <begin position="555"/>
        <end position="699"/>
    </location>
</feature>
<dbReference type="PATRIC" id="fig|907348.3.peg.2424"/>
<feature type="transmembrane region" description="Helical" evidence="10">
    <location>
        <begin position="12"/>
        <end position="31"/>
    </location>
</feature>
<keyword evidence="9" id="KW-0739">Sodium transport</keyword>
<keyword evidence="6" id="KW-0915">Sodium</keyword>
<evidence type="ECO:0000256" key="4">
    <source>
        <dbReference type="ARBA" id="ARBA00022692"/>
    </source>
</evidence>
<feature type="transmembrane region" description="Helical" evidence="10">
    <location>
        <begin position="218"/>
        <end position="239"/>
    </location>
</feature>
<feature type="transmembrane region" description="Helical" evidence="10">
    <location>
        <begin position="246"/>
        <end position="270"/>
    </location>
</feature>
<organism evidence="12 13">
    <name type="scientific">Treponema saccharophilum DSM 2985</name>
    <dbReference type="NCBI Taxonomy" id="907348"/>
    <lineage>
        <taxon>Bacteria</taxon>
        <taxon>Pseudomonadati</taxon>
        <taxon>Spirochaetota</taxon>
        <taxon>Spirochaetia</taxon>
        <taxon>Spirochaetales</taxon>
        <taxon>Treponemataceae</taxon>
        <taxon>Treponema</taxon>
    </lineage>
</organism>
<evidence type="ECO:0000259" key="11">
    <source>
        <dbReference type="PROSITE" id="PS51094"/>
    </source>
</evidence>
<feature type="transmembrane region" description="Helical" evidence="10">
    <location>
        <begin position="80"/>
        <end position="97"/>
    </location>
</feature>
<keyword evidence="7" id="KW-0406">Ion transport</keyword>
<keyword evidence="5 10" id="KW-1133">Transmembrane helix</keyword>
<comment type="caution">
    <text evidence="12">The sequence shown here is derived from an EMBL/GenBank/DDBJ whole genome shotgun (WGS) entry which is preliminary data.</text>
</comment>
<dbReference type="Gene3D" id="1.20.1530.20">
    <property type="match status" value="1"/>
</dbReference>
<dbReference type="PANTHER" id="PTHR43562">
    <property type="entry name" value="NAPA-TYPE SODIUM/HYDROGEN ANTIPORTER"/>
    <property type="match status" value="1"/>
</dbReference>
<dbReference type="InterPro" id="IPR002178">
    <property type="entry name" value="PTS_EIIA_type-2_dom"/>
</dbReference>
<dbReference type="STRING" id="907348.TresaDRAFT_0656"/>
<feature type="transmembrane region" description="Helical" evidence="10">
    <location>
        <begin position="276"/>
        <end position="298"/>
    </location>
</feature>
<dbReference type="InterPro" id="IPR016152">
    <property type="entry name" value="PTrfase/Anion_transptr"/>
</dbReference>
<keyword evidence="2" id="KW-0813">Transport</keyword>
<feature type="transmembrane region" description="Helical" evidence="10">
    <location>
        <begin position="401"/>
        <end position="424"/>
    </location>
</feature>
<evidence type="ECO:0000256" key="5">
    <source>
        <dbReference type="ARBA" id="ARBA00022989"/>
    </source>
</evidence>
<keyword evidence="4 10" id="KW-0812">Transmembrane</keyword>
<dbReference type="GO" id="GO:1902600">
    <property type="term" value="P:proton transmembrane transport"/>
    <property type="evidence" value="ECO:0007669"/>
    <property type="project" value="InterPro"/>
</dbReference>
<dbReference type="CDD" id="cd00211">
    <property type="entry name" value="PTS_IIA_fru"/>
    <property type="match status" value="1"/>
</dbReference>
<evidence type="ECO:0000313" key="13">
    <source>
        <dbReference type="Proteomes" id="UP000003571"/>
    </source>
</evidence>
<feature type="transmembrane region" description="Helical" evidence="10">
    <location>
        <begin position="180"/>
        <end position="206"/>
    </location>
</feature>
<dbReference type="Pfam" id="PF00999">
    <property type="entry name" value="Na_H_Exchanger"/>
    <property type="match status" value="1"/>
</dbReference>
<evidence type="ECO:0000256" key="8">
    <source>
        <dbReference type="ARBA" id="ARBA00023136"/>
    </source>
</evidence>
<keyword evidence="13" id="KW-1185">Reference proteome</keyword>
<dbReference type="eggNOG" id="COG1762">
    <property type="taxonomic scope" value="Bacteria"/>
</dbReference>
<dbReference type="SUPFAM" id="SSF55804">
    <property type="entry name" value="Phoshotransferase/anion transport protein"/>
    <property type="match status" value="1"/>
</dbReference>
<dbReference type="InterPro" id="IPR038770">
    <property type="entry name" value="Na+/solute_symporter_sf"/>
</dbReference>
<dbReference type="GO" id="GO:0006814">
    <property type="term" value="P:sodium ion transport"/>
    <property type="evidence" value="ECO:0007669"/>
    <property type="project" value="UniProtKB-KW"/>
</dbReference>
<feature type="transmembrane region" description="Helical" evidence="10">
    <location>
        <begin position="38"/>
        <end position="60"/>
    </location>
</feature>
<dbReference type="GO" id="GO:0015297">
    <property type="term" value="F:antiporter activity"/>
    <property type="evidence" value="ECO:0007669"/>
    <property type="project" value="UniProtKB-KW"/>
</dbReference>
<protein>
    <submittedName>
        <fullName evidence="12">Transporter, CPA2 family</fullName>
    </submittedName>
</protein>
<evidence type="ECO:0000256" key="10">
    <source>
        <dbReference type="SAM" id="Phobius"/>
    </source>
</evidence>
<reference evidence="12 13" key="1">
    <citation type="submission" date="2011-09" db="EMBL/GenBank/DDBJ databases">
        <title>The draft genome of Treponema saccharophilum DSM 2985.</title>
        <authorList>
            <consortium name="US DOE Joint Genome Institute (JGI-PGF)"/>
            <person name="Lucas S."/>
            <person name="Copeland A."/>
            <person name="Lapidus A."/>
            <person name="Glavina del Rio T."/>
            <person name="Dalin E."/>
            <person name="Tice H."/>
            <person name="Bruce D."/>
            <person name="Goodwin L."/>
            <person name="Pitluck S."/>
            <person name="Peters L."/>
            <person name="Kyrpides N."/>
            <person name="Mavromatis K."/>
            <person name="Ivanova N."/>
            <person name="Markowitz V."/>
            <person name="Cheng J.-F."/>
            <person name="Hugenholtz P."/>
            <person name="Woyke T."/>
            <person name="Wu D."/>
            <person name="Gronow S."/>
            <person name="Wellnitz S."/>
            <person name="Brambilla E."/>
            <person name="Klenk H.-P."/>
            <person name="Eisen J.A."/>
        </authorList>
    </citation>
    <scope>NUCLEOTIDE SEQUENCE [LARGE SCALE GENOMIC DNA]</scope>
    <source>
        <strain evidence="12 13">DSM 2985</strain>
    </source>
</reference>
<evidence type="ECO:0000256" key="7">
    <source>
        <dbReference type="ARBA" id="ARBA00023065"/>
    </source>
</evidence>
<feature type="transmembrane region" description="Helical" evidence="10">
    <location>
        <begin position="371"/>
        <end position="389"/>
    </location>
</feature>